<dbReference type="InterPro" id="IPR029021">
    <property type="entry name" value="Prot-tyrosine_phosphatase-like"/>
</dbReference>
<dbReference type="Proteomes" id="UP000694428">
    <property type="component" value="Unplaced"/>
</dbReference>
<dbReference type="Pfam" id="PF05706">
    <property type="entry name" value="CDKN3"/>
    <property type="match status" value="1"/>
</dbReference>
<comment type="subcellular location">
    <subcellularLocation>
        <location evidence="1">Cytoplasm</location>
        <location evidence="1">Perinuclear region</location>
    </subcellularLocation>
</comment>
<dbReference type="GO" id="GO:0048471">
    <property type="term" value="C:perinuclear region of cytoplasm"/>
    <property type="evidence" value="ECO:0007669"/>
    <property type="project" value="UniProtKB-SubCell"/>
</dbReference>
<evidence type="ECO:0000256" key="5">
    <source>
        <dbReference type="ARBA" id="ARBA00022490"/>
    </source>
</evidence>
<dbReference type="InterPro" id="IPR000387">
    <property type="entry name" value="Tyr_Pase_dom"/>
</dbReference>
<keyword evidence="15" id="KW-1185">Reference proteome</keyword>
<dbReference type="FunFam" id="3.90.190.10:FF:000046">
    <property type="entry name" value="Cyclin-dependent kinase inhibitor 3"/>
    <property type="match status" value="1"/>
</dbReference>
<dbReference type="AlphaFoldDB" id="A0A8C9FMZ0"/>
<evidence type="ECO:0000256" key="9">
    <source>
        <dbReference type="ARBA" id="ARBA00064980"/>
    </source>
</evidence>
<evidence type="ECO:0000256" key="10">
    <source>
        <dbReference type="ARBA" id="ARBA00067397"/>
    </source>
</evidence>
<evidence type="ECO:0000313" key="14">
    <source>
        <dbReference type="Ensembl" id="ENSPSTP00000017834.1"/>
    </source>
</evidence>
<evidence type="ECO:0000256" key="4">
    <source>
        <dbReference type="ARBA" id="ARBA00013081"/>
    </source>
</evidence>
<evidence type="ECO:0000256" key="2">
    <source>
        <dbReference type="ARBA" id="ARBA00009580"/>
    </source>
</evidence>
<dbReference type="Ensembl" id="ENSPSTT00000018693.1">
    <property type="protein sequence ID" value="ENSPSTP00000017834.1"/>
    <property type="gene ID" value="ENSPSTG00000012770.1"/>
</dbReference>
<evidence type="ECO:0000256" key="8">
    <source>
        <dbReference type="ARBA" id="ARBA00023306"/>
    </source>
</evidence>
<evidence type="ECO:0000256" key="11">
    <source>
        <dbReference type="ARBA" id="ARBA00080894"/>
    </source>
</evidence>
<organism evidence="14 15">
    <name type="scientific">Pavo cristatus</name>
    <name type="common">Indian peafowl</name>
    <name type="synonym">Blue peafowl</name>
    <dbReference type="NCBI Taxonomy" id="9049"/>
    <lineage>
        <taxon>Eukaryota</taxon>
        <taxon>Metazoa</taxon>
        <taxon>Chordata</taxon>
        <taxon>Craniata</taxon>
        <taxon>Vertebrata</taxon>
        <taxon>Euteleostomi</taxon>
        <taxon>Archelosauria</taxon>
        <taxon>Archosauria</taxon>
        <taxon>Dinosauria</taxon>
        <taxon>Saurischia</taxon>
        <taxon>Theropoda</taxon>
        <taxon>Coelurosauria</taxon>
        <taxon>Aves</taxon>
        <taxon>Neognathae</taxon>
        <taxon>Galloanserae</taxon>
        <taxon>Galliformes</taxon>
        <taxon>Phasianidae</taxon>
        <taxon>Phasianinae</taxon>
        <taxon>Pavo</taxon>
    </lineage>
</organism>
<protein>
    <recommendedName>
        <fullName evidence="10">Cyclin-dependent kinase inhibitor 3</fullName>
        <ecNumber evidence="4">3.1.3.16</ecNumber>
        <ecNumber evidence="3">3.1.3.48</ecNumber>
    </recommendedName>
    <alternativeName>
        <fullName evidence="12">CDK2-associated dual-specificity phosphatase</fullName>
    </alternativeName>
    <alternativeName>
        <fullName evidence="11">Kinase-associated phosphatase</fullName>
    </alternativeName>
</protein>
<evidence type="ECO:0000256" key="3">
    <source>
        <dbReference type="ARBA" id="ARBA00013064"/>
    </source>
</evidence>
<comment type="subunit">
    <text evidence="9">Interacts with cyclin-dependent kinases such as CDK1, CDK2 and CDK3. Does not interact with CDK4. Interacts (via C-terminus) with phosphorylated CDK2 (via C-terminal helix). Interacts with MS4A3 (via C-terminus); the interaction enhances CDKN3 enzymatic activity.</text>
</comment>
<evidence type="ECO:0000256" key="12">
    <source>
        <dbReference type="ARBA" id="ARBA00082005"/>
    </source>
</evidence>
<keyword evidence="7" id="KW-0904">Protein phosphatase</keyword>
<keyword evidence="6" id="KW-0378">Hydrolase</keyword>
<evidence type="ECO:0000259" key="13">
    <source>
        <dbReference type="PROSITE" id="PS50056"/>
    </source>
</evidence>
<dbReference type="SUPFAM" id="SSF52799">
    <property type="entry name" value="(Phosphotyrosine protein) phosphatases II"/>
    <property type="match status" value="1"/>
</dbReference>
<keyword evidence="8" id="KW-0131">Cell cycle</keyword>
<dbReference type="InterPro" id="IPR022778">
    <property type="entry name" value="CDKN3"/>
</dbReference>
<accession>A0A8C9FMZ0</accession>
<dbReference type="EC" id="3.1.3.16" evidence="4"/>
<dbReference type="PANTHER" id="PTHR23339">
    <property type="entry name" value="TYROSINE SPECIFIC PROTEIN PHOSPHATASE AND DUAL SPECIFICITY PROTEIN PHOSPHATASE"/>
    <property type="match status" value="1"/>
</dbReference>
<dbReference type="InterPro" id="IPR003595">
    <property type="entry name" value="Tyr_Pase_cat"/>
</dbReference>
<keyword evidence="5" id="KW-0963">Cytoplasm</keyword>
<dbReference type="GO" id="GO:0004722">
    <property type="term" value="F:protein serine/threonine phosphatase activity"/>
    <property type="evidence" value="ECO:0007669"/>
    <property type="project" value="UniProtKB-EC"/>
</dbReference>
<proteinExistence type="inferred from homology"/>
<dbReference type="EC" id="3.1.3.48" evidence="3"/>
<feature type="domain" description="Tyrosine specific protein phosphatases" evidence="13">
    <location>
        <begin position="232"/>
        <end position="298"/>
    </location>
</feature>
<reference evidence="14" key="1">
    <citation type="submission" date="2025-08" db="UniProtKB">
        <authorList>
            <consortium name="Ensembl"/>
        </authorList>
    </citation>
    <scope>IDENTIFICATION</scope>
</reference>
<dbReference type="InterPro" id="IPR050561">
    <property type="entry name" value="PTP"/>
</dbReference>
<name>A0A8C9FMZ0_PAVCR</name>
<dbReference type="Gene3D" id="3.90.190.10">
    <property type="entry name" value="Protein tyrosine phosphatase superfamily"/>
    <property type="match status" value="1"/>
</dbReference>
<dbReference type="SMART" id="SM00404">
    <property type="entry name" value="PTPc_motif"/>
    <property type="match status" value="1"/>
</dbReference>
<evidence type="ECO:0000256" key="1">
    <source>
        <dbReference type="ARBA" id="ARBA00004556"/>
    </source>
</evidence>
<comment type="similarity">
    <text evidence="2">Belongs to the protein-tyrosine phosphatase family.</text>
</comment>
<dbReference type="CDD" id="cd14505">
    <property type="entry name" value="CDKN3-like"/>
    <property type="match status" value="1"/>
</dbReference>
<dbReference type="GO" id="GO:0004725">
    <property type="term" value="F:protein tyrosine phosphatase activity"/>
    <property type="evidence" value="ECO:0007669"/>
    <property type="project" value="UniProtKB-EC"/>
</dbReference>
<reference evidence="14" key="2">
    <citation type="submission" date="2025-09" db="UniProtKB">
        <authorList>
            <consortium name="Ensembl"/>
        </authorList>
    </citation>
    <scope>IDENTIFICATION</scope>
</reference>
<evidence type="ECO:0000256" key="6">
    <source>
        <dbReference type="ARBA" id="ARBA00022801"/>
    </source>
</evidence>
<evidence type="ECO:0000256" key="7">
    <source>
        <dbReference type="ARBA" id="ARBA00022912"/>
    </source>
</evidence>
<dbReference type="PROSITE" id="PS50056">
    <property type="entry name" value="TYR_PHOSPHATASE_2"/>
    <property type="match status" value="1"/>
</dbReference>
<evidence type="ECO:0000313" key="15">
    <source>
        <dbReference type="Proteomes" id="UP000694428"/>
    </source>
</evidence>
<sequence>MTENSRKQSLQATQFFRCEIHATLPPANQRASPPLAANQSALPREGPAMALHWTMRGKCSTNEMRRVGGLNSNGRREGSGAILGPVPALRPLDLGSRRGVRQPSGGFLALLHPQPRAMHVAGFDSSDEEAAEEEGEEPLPLSWLPLSPAYSSAFLGVCSLPGCRFKDVRRNLQKDIDELKNYGTQDVFVLCTKGELLKYRVPNLIDAYQECGICVHHYPVPDGDAPDITTCCTILEELRSCLESSRKTIIHCYGGLGRSCLIAACLLLQLSDVVTPQQAIDSLRDLRGSRAIQTIKQYNYIHDFRENVAAHLAAQDAVQRPVSR</sequence>